<gene>
    <name evidence="2" type="ORF">EN45_054380</name>
</gene>
<name>A0A167S899_PENCH</name>
<dbReference type="PANTHER" id="PTHR35043:SF7">
    <property type="entry name" value="TRANSCRIPTION FACTOR DOMAIN-CONTAINING PROTEIN"/>
    <property type="match status" value="1"/>
</dbReference>
<dbReference type="EMBL" id="CM002799">
    <property type="protein sequence ID" value="KZN86888.1"/>
    <property type="molecule type" value="Genomic_DNA"/>
</dbReference>
<dbReference type="Proteomes" id="UP000076449">
    <property type="component" value="Chromosome II"/>
</dbReference>
<feature type="transmembrane region" description="Helical" evidence="1">
    <location>
        <begin position="278"/>
        <end position="297"/>
    </location>
</feature>
<keyword evidence="1" id="KW-0472">Membrane</keyword>
<feature type="transmembrane region" description="Helical" evidence="1">
    <location>
        <begin position="200"/>
        <end position="219"/>
    </location>
</feature>
<keyword evidence="1" id="KW-1133">Transmembrane helix</keyword>
<proteinExistence type="predicted"/>
<organism evidence="2">
    <name type="scientific">Penicillium chrysogenum</name>
    <name type="common">Penicillium notatum</name>
    <dbReference type="NCBI Taxonomy" id="5076"/>
    <lineage>
        <taxon>Eukaryota</taxon>
        <taxon>Fungi</taxon>
        <taxon>Dikarya</taxon>
        <taxon>Ascomycota</taxon>
        <taxon>Pezizomycotina</taxon>
        <taxon>Eurotiomycetes</taxon>
        <taxon>Eurotiomycetidae</taxon>
        <taxon>Eurotiales</taxon>
        <taxon>Aspergillaceae</taxon>
        <taxon>Penicillium</taxon>
        <taxon>Penicillium chrysogenum species complex</taxon>
    </lineage>
</organism>
<feature type="transmembrane region" description="Helical" evidence="1">
    <location>
        <begin position="309"/>
        <end position="328"/>
    </location>
</feature>
<evidence type="ECO:0000313" key="2">
    <source>
        <dbReference type="EMBL" id="KZN86888.1"/>
    </source>
</evidence>
<keyword evidence="1" id="KW-0812">Transmembrane</keyword>
<feature type="transmembrane region" description="Helical" evidence="1">
    <location>
        <begin position="355"/>
        <end position="376"/>
    </location>
</feature>
<sequence>MACSDMCSVRILKARFAEYQDKDGVPWSDSHIHYANMGGFPIQFADSDPVTDTQEIPSIADLPKGIRTPQMLQKSMQRISNAIGKIDWALDRSNILTIEKANTMVSQGYRKEEGIFNMPYTDWVRNLTLLCGNLWVVDANQLLLARELGIIEKLPYVSHDSLDDHSNGDLVVKMLALLQISWVFIQLGVRLSRNLPTSQLEIFTLSFAICSSITYITLINKPQDVRTSYTIKAVRHPSAEDLIYMANAGPLGSGPKYSVWIPNDATHRDVLKKEPGHVVSMACLFALLLFGGAHCVAWNFEFPTALERLFWRLSSVVTGVAMPFGYLLDQILGPVWLKVIKAESQPKILELVERALMVLIVVVFVLARLFIAVEVVRSLAFLPPGAFISTWTANIPHVG</sequence>
<evidence type="ECO:0000256" key="1">
    <source>
        <dbReference type="SAM" id="Phobius"/>
    </source>
</evidence>
<dbReference type="AlphaFoldDB" id="A0A167S899"/>
<accession>A0A167S899</accession>
<reference evidence="2" key="1">
    <citation type="journal article" date="2014" name="Genome Announc.">
        <title>Complete sequencing and chromosome-scale genome assembly of the industrial progenitor strain P2niaD18 from the penicillin producer Penicillium chrysogenum.</title>
        <authorList>
            <person name="Specht T."/>
            <person name="Dahlmann T.A."/>
            <person name="Zadra I."/>
            <person name="Kurnsteiner H."/>
            <person name="Kuck U."/>
        </authorList>
    </citation>
    <scope>NUCLEOTIDE SEQUENCE [LARGE SCALE GENOMIC DNA]</scope>
    <source>
        <strain evidence="2">P2niaD18</strain>
    </source>
</reference>
<dbReference type="PANTHER" id="PTHR35043">
    <property type="entry name" value="TRANSCRIPTION FACTOR DOMAIN-CONTAINING PROTEIN"/>
    <property type="match status" value="1"/>
</dbReference>
<protein>
    <submittedName>
        <fullName evidence="2">Uncharacterized protein</fullName>
    </submittedName>
</protein>